<dbReference type="AlphaFoldDB" id="A0A8T8X2I5"/>
<dbReference type="EMBL" id="KZ824793">
    <property type="protein sequence ID" value="RAH81842.1"/>
    <property type="molecule type" value="Genomic_DNA"/>
</dbReference>
<proteinExistence type="predicted"/>
<sequence length="52" mass="6330">MRCHVECQCFGGLAFVATFWRHQEIKLENRYPIPDFFWELFKSAHRDLKLKS</sequence>
<name>A0A8T8X2I5_ASPJA</name>
<keyword evidence="2" id="KW-1185">Reference proteome</keyword>
<dbReference type="RefSeq" id="XP_025527736.1">
    <property type="nucleotide sequence ID" value="XM_025672103.1"/>
</dbReference>
<gene>
    <name evidence="1" type="ORF">BO86DRAFT_389332</name>
</gene>
<organism evidence="1 2">
    <name type="scientific">Aspergillus japonicus CBS 114.51</name>
    <dbReference type="NCBI Taxonomy" id="1448312"/>
    <lineage>
        <taxon>Eukaryota</taxon>
        <taxon>Fungi</taxon>
        <taxon>Dikarya</taxon>
        <taxon>Ascomycota</taxon>
        <taxon>Pezizomycotina</taxon>
        <taxon>Eurotiomycetes</taxon>
        <taxon>Eurotiomycetidae</taxon>
        <taxon>Eurotiales</taxon>
        <taxon>Aspergillaceae</taxon>
        <taxon>Aspergillus</taxon>
        <taxon>Aspergillus subgen. Circumdati</taxon>
    </lineage>
</organism>
<protein>
    <submittedName>
        <fullName evidence="1">Uncharacterized protein</fullName>
    </submittedName>
</protein>
<evidence type="ECO:0000313" key="2">
    <source>
        <dbReference type="Proteomes" id="UP000249497"/>
    </source>
</evidence>
<dbReference type="GeneID" id="37175795"/>
<reference evidence="1 2" key="1">
    <citation type="submission" date="2018-02" db="EMBL/GenBank/DDBJ databases">
        <title>The genomes of Aspergillus section Nigri reveals drivers in fungal speciation.</title>
        <authorList>
            <consortium name="DOE Joint Genome Institute"/>
            <person name="Vesth T.C."/>
            <person name="Nybo J."/>
            <person name="Theobald S."/>
            <person name="Brandl J."/>
            <person name="Frisvad J.C."/>
            <person name="Nielsen K.F."/>
            <person name="Lyhne E.K."/>
            <person name="Kogle M.E."/>
            <person name="Kuo A."/>
            <person name="Riley R."/>
            <person name="Clum A."/>
            <person name="Nolan M."/>
            <person name="Lipzen A."/>
            <person name="Salamov A."/>
            <person name="Henrissat B."/>
            <person name="Wiebenga A."/>
            <person name="De vries R.P."/>
            <person name="Grigoriev I.V."/>
            <person name="Mortensen U.H."/>
            <person name="Andersen M.R."/>
            <person name="Baker S.E."/>
        </authorList>
    </citation>
    <scope>NUCLEOTIDE SEQUENCE [LARGE SCALE GENOMIC DNA]</scope>
    <source>
        <strain evidence="1 2">CBS 114.51</strain>
    </source>
</reference>
<accession>A0A8T8X2I5</accession>
<evidence type="ECO:0000313" key="1">
    <source>
        <dbReference type="EMBL" id="RAH81842.1"/>
    </source>
</evidence>
<dbReference type="Proteomes" id="UP000249497">
    <property type="component" value="Unassembled WGS sequence"/>
</dbReference>